<name>A0AAV5QPA9_9ASCO</name>
<dbReference type="GO" id="GO:0007165">
    <property type="term" value="P:signal transduction"/>
    <property type="evidence" value="ECO:0007669"/>
    <property type="project" value="InterPro"/>
</dbReference>
<dbReference type="PROSITE" id="PS50238">
    <property type="entry name" value="RHOGAP"/>
    <property type="match status" value="1"/>
</dbReference>
<feature type="coiled-coil region" evidence="1">
    <location>
        <begin position="760"/>
        <end position="787"/>
    </location>
</feature>
<evidence type="ECO:0000313" key="4">
    <source>
        <dbReference type="EMBL" id="GMM36441.1"/>
    </source>
</evidence>
<organism evidence="4 5">
    <name type="scientific">Saccharomycopsis crataegensis</name>
    <dbReference type="NCBI Taxonomy" id="43959"/>
    <lineage>
        <taxon>Eukaryota</taxon>
        <taxon>Fungi</taxon>
        <taxon>Dikarya</taxon>
        <taxon>Ascomycota</taxon>
        <taxon>Saccharomycotina</taxon>
        <taxon>Saccharomycetes</taxon>
        <taxon>Saccharomycopsidaceae</taxon>
        <taxon>Saccharomycopsis</taxon>
    </lineage>
</organism>
<feature type="region of interest" description="Disordered" evidence="2">
    <location>
        <begin position="244"/>
        <end position="272"/>
    </location>
</feature>
<dbReference type="GeneID" id="90074416"/>
<protein>
    <recommendedName>
        <fullName evidence="3">Rho-GAP domain-containing protein</fullName>
    </recommendedName>
</protein>
<reference evidence="4 5" key="1">
    <citation type="journal article" date="2023" name="Elife">
        <title>Identification of key yeast species and microbe-microbe interactions impacting larval growth of Drosophila in the wild.</title>
        <authorList>
            <person name="Mure A."/>
            <person name="Sugiura Y."/>
            <person name="Maeda R."/>
            <person name="Honda K."/>
            <person name="Sakurai N."/>
            <person name="Takahashi Y."/>
            <person name="Watada M."/>
            <person name="Katoh T."/>
            <person name="Gotoh A."/>
            <person name="Gotoh Y."/>
            <person name="Taniguchi I."/>
            <person name="Nakamura K."/>
            <person name="Hayashi T."/>
            <person name="Katayama T."/>
            <person name="Uemura T."/>
            <person name="Hattori Y."/>
        </authorList>
    </citation>
    <scope>NUCLEOTIDE SEQUENCE [LARGE SCALE GENOMIC DNA]</scope>
    <source>
        <strain evidence="4 5">SC-9</strain>
    </source>
</reference>
<accession>A0AAV5QPA9</accession>
<evidence type="ECO:0000259" key="3">
    <source>
        <dbReference type="PROSITE" id="PS50238"/>
    </source>
</evidence>
<feature type="compositionally biased region" description="Polar residues" evidence="2">
    <location>
        <begin position="222"/>
        <end position="232"/>
    </location>
</feature>
<keyword evidence="5" id="KW-1185">Reference proteome</keyword>
<dbReference type="Proteomes" id="UP001360560">
    <property type="component" value="Unassembled WGS sequence"/>
</dbReference>
<dbReference type="SUPFAM" id="SSF103657">
    <property type="entry name" value="BAR/IMD domain-like"/>
    <property type="match status" value="1"/>
</dbReference>
<sequence>MHFSNVFWSSDHDYQSQVSNFLGVVDSSVKEVSQTIDYVEKIKQTQLNSSAAISNVVENSYLSKSKNPQTLMAKSPVLDGSQPLLAPKPHDEPSVRSLSANYELHLDNMSDISYSRESLSNQIDAKVLYEIGEFRDVYQTFNRETSKQLNDYLNEYQKLLKLANTRQNTYFNKCKSLEEYQEEPAGETAPITSNATLKPVATFHKRSFSNSSARSSVHGSPEANNTQQQLSPFNQLTRTISNAISRQNSDDEDTSDSSVSEVESDSEFEDDPDNFLEKLEFPMKLGSSQVFRNLNELQDFCKKLYHDASNLERNVIQNKRTSFIPSFSVSNEDQSGEKTVFISNHELGNWLRLNRPSTENSIRNIELYGQSLAVNELIKLSVFKNSFFNNLISNKFQITNEDQEMVYEFTKFFKFVMTFNMEHHEMLKQQKIQCKMQAKMRKKELKHVKREKKVWEEKQHSRVASIELNNNVNNKVPDYIEDLRRSEISTPKNRSRTNTLNVNSIPRSTSNNGIAGYLSSQLKTLSIIASPETVNKKKESLRASINTAEVQYKQTVQDIDVLKRNFEFAFDNSVMNFQSYEKRKSFLIINCLNYLSFLMMKQSEYEHKKFVKLNNLITQSNNQKLIDLELNSILESNSLYYYSPFTSMKFVKNGISLNPSLLAHKYLLSDVNLFGTDVSLLPQYNNANNLMKFSVPIILGEFIDKLYNSFLVNYDDQLNNNVHDSLKSPKIEQFGNEDISNGLLELGNFARNSWTQPFNILEAYNLRQSLIDLYDELQEELIEERKNELNSIGATSTKVQEFQNEVIKKCVAKLFDGAGLGDLISCLKLWLLELPDSLISFVVFEKLKSTYFELYSAMSTWEAENEEQQTEDGGTKFPDDAKFERFDKILKLFNMIPRSNLASLHMVLSHISNVSSMGFSFSGDQQQLETFKLLQEKFINDLINPVSTENNAFPLSHLLLRTSKSKSKTNATASMSSSMPFLSSSISQVSSPVIDGNNSNALRLTNLKVQFFFKYLMKDLLEDAFLTKLEFSIKERETNQQKSLKIKNIKEKESIKSISANNSPSLSRNNVKVFGDSIVGRPRKTSTSTSSNSISQVMMSVPNNYSVSKLNEEVYNSVNGPTGSPVLSRAESVNSNTSSAPTIMVEGLALRSFGTKNRVPKVDSPKVAVTPTFSSEAFEGQKPVNTSIENVSPADGSDLLGSPVISGGTKRARRKSFSLLNNGSGIKLVQPDDNASNQK</sequence>
<dbReference type="EMBL" id="BTFZ01000011">
    <property type="protein sequence ID" value="GMM36441.1"/>
    <property type="molecule type" value="Genomic_DNA"/>
</dbReference>
<proteinExistence type="predicted"/>
<evidence type="ECO:0000313" key="5">
    <source>
        <dbReference type="Proteomes" id="UP001360560"/>
    </source>
</evidence>
<feature type="region of interest" description="Disordered" evidence="2">
    <location>
        <begin position="211"/>
        <end position="232"/>
    </location>
</feature>
<dbReference type="InterPro" id="IPR000198">
    <property type="entry name" value="RhoGAP_dom"/>
</dbReference>
<gene>
    <name evidence="4" type="ORF">DASC09_037660</name>
</gene>
<dbReference type="Gene3D" id="1.10.555.10">
    <property type="entry name" value="Rho GTPase activation protein"/>
    <property type="match status" value="1"/>
</dbReference>
<dbReference type="InterPro" id="IPR008936">
    <property type="entry name" value="Rho_GTPase_activation_prot"/>
</dbReference>
<evidence type="ECO:0000256" key="2">
    <source>
        <dbReference type="SAM" id="MobiDB-lite"/>
    </source>
</evidence>
<dbReference type="InterPro" id="IPR027267">
    <property type="entry name" value="AH/BAR_dom_sf"/>
</dbReference>
<feature type="compositionally biased region" description="Acidic residues" evidence="2">
    <location>
        <begin position="262"/>
        <end position="272"/>
    </location>
</feature>
<dbReference type="Pfam" id="PF00620">
    <property type="entry name" value="RhoGAP"/>
    <property type="match status" value="1"/>
</dbReference>
<feature type="domain" description="Rho-GAP" evidence="3">
    <location>
        <begin position="744"/>
        <end position="990"/>
    </location>
</feature>
<dbReference type="SUPFAM" id="SSF48350">
    <property type="entry name" value="GTPase activation domain, GAP"/>
    <property type="match status" value="1"/>
</dbReference>
<feature type="region of interest" description="Disordered" evidence="2">
    <location>
        <begin position="1180"/>
        <end position="1211"/>
    </location>
</feature>
<dbReference type="AlphaFoldDB" id="A0AAV5QPA9"/>
<evidence type="ECO:0000256" key="1">
    <source>
        <dbReference type="SAM" id="Coils"/>
    </source>
</evidence>
<dbReference type="RefSeq" id="XP_064853437.1">
    <property type="nucleotide sequence ID" value="XM_064997365.1"/>
</dbReference>
<comment type="caution">
    <text evidence="4">The sequence shown here is derived from an EMBL/GenBank/DDBJ whole genome shotgun (WGS) entry which is preliminary data.</text>
</comment>
<dbReference type="Gene3D" id="1.20.1270.60">
    <property type="entry name" value="Arfaptin homology (AH) domain/BAR domain"/>
    <property type="match status" value="1"/>
</dbReference>
<keyword evidence="1" id="KW-0175">Coiled coil</keyword>